<dbReference type="PANTHER" id="PTHR10272">
    <property type="entry name" value="PLATELET-ACTIVATING FACTOR ACETYLHYDROLASE"/>
    <property type="match status" value="1"/>
</dbReference>
<dbReference type="Pfam" id="PF03403">
    <property type="entry name" value="PAF-AH_p_II"/>
    <property type="match status" value="1"/>
</dbReference>
<dbReference type="PATRIC" id="fig|13035.3.peg.829"/>
<keyword evidence="2" id="KW-0442">Lipid degradation</keyword>
<dbReference type="STRING" id="13035.Dacsa_0744"/>
<proteinExistence type="predicted"/>
<keyword evidence="1 6" id="KW-0378">Hydrolase</keyword>
<dbReference type="SUPFAM" id="SSF53474">
    <property type="entry name" value="alpha/beta-Hydrolases"/>
    <property type="match status" value="1"/>
</dbReference>
<name>K9YT14_DACS8</name>
<dbReference type="Proteomes" id="UP000010482">
    <property type="component" value="Chromosome"/>
</dbReference>
<dbReference type="Pfam" id="PF07176">
    <property type="entry name" value="DUF1400"/>
    <property type="match status" value="1"/>
</dbReference>
<protein>
    <submittedName>
        <fullName evidence="6">Dienelactone hydrolase</fullName>
    </submittedName>
</protein>
<keyword evidence="3" id="KW-0443">Lipid metabolism</keyword>
<dbReference type="RefSeq" id="WP_015228512.1">
    <property type="nucleotide sequence ID" value="NC_019780.1"/>
</dbReference>
<organism evidence="6 7">
    <name type="scientific">Dactylococcopsis salina (strain PCC 8305)</name>
    <name type="common">Myxobactron salinum</name>
    <dbReference type="NCBI Taxonomy" id="13035"/>
    <lineage>
        <taxon>Bacteria</taxon>
        <taxon>Bacillati</taxon>
        <taxon>Cyanobacteriota</taxon>
        <taxon>Cyanophyceae</taxon>
        <taxon>Nodosilineales</taxon>
        <taxon>Cymatolegaceae</taxon>
        <taxon>Dactylococcopsis</taxon>
    </lineage>
</organism>
<evidence type="ECO:0000256" key="4">
    <source>
        <dbReference type="SAM" id="SignalP"/>
    </source>
</evidence>
<evidence type="ECO:0000313" key="6">
    <source>
        <dbReference type="EMBL" id="AFZ49500.1"/>
    </source>
</evidence>
<gene>
    <name evidence="6" type="ORF">Dacsa_0744</name>
</gene>
<evidence type="ECO:0000259" key="5">
    <source>
        <dbReference type="Pfam" id="PF07176"/>
    </source>
</evidence>
<accession>K9YT14</accession>
<dbReference type="KEGG" id="dsl:Dacsa_0744"/>
<dbReference type="Gene3D" id="3.40.50.1820">
    <property type="entry name" value="alpha/beta hydrolase"/>
    <property type="match status" value="1"/>
</dbReference>
<dbReference type="eggNOG" id="COG4188">
    <property type="taxonomic scope" value="Bacteria"/>
</dbReference>
<evidence type="ECO:0000256" key="3">
    <source>
        <dbReference type="ARBA" id="ARBA00023098"/>
    </source>
</evidence>
<reference evidence="6" key="1">
    <citation type="submission" date="2012-04" db="EMBL/GenBank/DDBJ databases">
        <title>Finished genome of Dactylococcopsis salina PCC 8305.</title>
        <authorList>
            <consortium name="US DOE Joint Genome Institute"/>
            <person name="Gugger M."/>
            <person name="Coursin T."/>
            <person name="Rippka R."/>
            <person name="Tandeau De Marsac N."/>
            <person name="Huntemann M."/>
            <person name="Wei C.-L."/>
            <person name="Han J."/>
            <person name="Detter J.C."/>
            <person name="Han C."/>
            <person name="Tapia R."/>
            <person name="Daligault H."/>
            <person name="Chen A."/>
            <person name="Krypides N."/>
            <person name="Mavromatis K."/>
            <person name="Markowitz V."/>
            <person name="Szeto E."/>
            <person name="Ivanova N."/>
            <person name="Ovchinnikova G."/>
            <person name="Pagani I."/>
            <person name="Pati A."/>
            <person name="Goodwin L."/>
            <person name="Peters L."/>
            <person name="Pitluck S."/>
            <person name="Woyke T."/>
            <person name="Kerfeld C."/>
        </authorList>
    </citation>
    <scope>NUCLEOTIDE SEQUENCE [LARGE SCALE GENOMIC DNA]</scope>
    <source>
        <strain evidence="6">PCC 8305</strain>
    </source>
</reference>
<feature type="signal peptide" evidence="4">
    <location>
        <begin position="1"/>
        <end position="24"/>
    </location>
</feature>
<dbReference type="PANTHER" id="PTHR10272:SF13">
    <property type="entry name" value="POLY(ETHYLENE TEREPHTHALATE) HYDROLASE"/>
    <property type="match status" value="1"/>
</dbReference>
<keyword evidence="7" id="KW-1185">Reference proteome</keyword>
<evidence type="ECO:0000256" key="1">
    <source>
        <dbReference type="ARBA" id="ARBA00022801"/>
    </source>
</evidence>
<feature type="domain" description="DUF1400" evidence="5">
    <location>
        <begin position="24"/>
        <end position="150"/>
    </location>
</feature>
<dbReference type="GO" id="GO:0016042">
    <property type="term" value="P:lipid catabolic process"/>
    <property type="evidence" value="ECO:0007669"/>
    <property type="project" value="UniProtKB-KW"/>
</dbReference>
<dbReference type="HOGENOM" id="CLU_029435_0_0_3"/>
<feature type="chain" id="PRO_5003938495" evidence="4">
    <location>
        <begin position="25"/>
        <end position="538"/>
    </location>
</feature>
<sequence length="538" mass="60228">MFKKLLPVWFSTIGAVLFSLPSQAAETVFVSLGVLEISVSVESLEQYAREGTITPELGSYTRYLNAEQKEKLKEILTLPAELDTVAISQFLYSPQGETILRQFGEIIDTKARQGGFYAIRSGLILAAADPEGLTLLNFIKEFPTDGLRINSGRGFELVNQLSRFIKETDQAVAIIERQALENSIATLTEEETDFPLNLQSSGTVLYNRQTLDLVDRRPIFQEGDRFFTQREIPTFLYLPETASSKRPPLIIISHGLGSDRSTYSYLAKHLASYGFAVATIEHPGSNARQLQSLLMGLEAEISPPSELINRPQDIEFLLNYLERNYNSQINLNQVGILGQSYGAYTSLAVAGAEINYEQVRQRCANEDTPAVLNFSILLQCQLLRLPQQNYNFDDPRIKAVFAINPLTSMIFGEEGLQQIDVPTLLVTGSADTVTPALLEQIRPFNWLETSEKYLVLLKRGTHFSTLAEGTEEGIPVPTEAIGPDPSIAQDYMKAFSTAFFKTYLTDESKYKIYLSPEYSDQINRPQMPIYLIETLNGF</sequence>
<keyword evidence="4" id="KW-0732">Signal</keyword>
<dbReference type="EMBL" id="CP003944">
    <property type="protein sequence ID" value="AFZ49500.1"/>
    <property type="molecule type" value="Genomic_DNA"/>
</dbReference>
<dbReference type="AlphaFoldDB" id="K9YT14"/>
<dbReference type="InterPro" id="IPR010802">
    <property type="entry name" value="DUF1400"/>
</dbReference>
<dbReference type="InterPro" id="IPR029058">
    <property type="entry name" value="AB_hydrolase_fold"/>
</dbReference>
<evidence type="ECO:0000256" key="2">
    <source>
        <dbReference type="ARBA" id="ARBA00022963"/>
    </source>
</evidence>
<evidence type="ECO:0000313" key="7">
    <source>
        <dbReference type="Proteomes" id="UP000010482"/>
    </source>
</evidence>
<dbReference type="OrthoDB" id="422423at2"/>
<dbReference type="GO" id="GO:0003847">
    <property type="term" value="F:1-alkyl-2-acetylglycerophosphocholine esterase activity"/>
    <property type="evidence" value="ECO:0007669"/>
    <property type="project" value="TreeGrafter"/>
</dbReference>